<keyword evidence="3" id="KW-1185">Reference proteome</keyword>
<dbReference type="Proteomes" id="UP000248555">
    <property type="component" value="Unassembled WGS sequence"/>
</dbReference>
<feature type="coiled-coil region" evidence="1">
    <location>
        <begin position="927"/>
        <end position="1013"/>
    </location>
</feature>
<dbReference type="Gene3D" id="1.10.287.1490">
    <property type="match status" value="1"/>
</dbReference>
<sequence>MPAISKIRLTNVVYEEGRKRYNDEIFRFDGHNGAILLENGGGKTVFIQTVLQAILPHVDVADRKIKNTLQLENAPAHIAIEWMLNDEPRRYVVTAVSLFMTNNGLDSLRYVYEYNANDPHGIEGLPFVREGKDGKRPAERGEMQDYYSHMKEKSFLARTFSTIKEYKAFIEEQYHIISSEWESVVKINSSEGGVEAFFDECKSTNQLFDRLLIPIVESAIVGHDEKLFADMFEKQLASFKHYKKLKETIEENKLIQRELERYVETYEQLHREEFAYLKAKQRAKGVWLETLKQKQACLDEQKDIADKLEYWKQNYAAHNKKRASYDILVEEARWQKLQREYELALARQKEKEEALARHKRDYYSLQLAERKERRKQHEEVLAYIERELAKLKDAEELANYEEELERARRLLLGCFIEKLETIDKEQQSLRYELNPIQMQIEQWTKEKEALDQKKQNAREERAAVQSRIEARERDMEQIKQHILANPSQQSVEEEREKWLERERWLDEEIVRLRQDVKQFSQAEQEAEAKKEALQQQWAAKRAECGALAQRLKALENEEQALIKKLASLRPQWAALDSVYSHEATIGMRLQEEIEKRTKEREELLVRERIASRLADAYGGQETFFADPFLAQQLASWKKQFDYVETGVEYLQSLEEEDRAKKRVFPLWPMTLITTAKSKERLSQKVQYLNDRLQLPIVVFAADEAARIEDEAFSYEWIAPRYWEEARDPELFRTWKERINASAQETTKHRQEKEAELKGWQDVQQAWRAFLEAHPYKTVEAARTQYAALISGIEQLNMAIAKEKARIEEWRAKIAHAQSLIHQYEQEMKGWSDKIEDANKYIQYEKEVQEARKTEKTLNETIAALEKDIVRLSERFEDALAQKEDLEERIRSLQADRRNIERSDDYQSLRSFTPLYSGESERVIRDKIRKLEDRINGIETTYREWKLRQETEQREIDRLTNEINKLKREHRDLDETRSFPSDGPYVLQRLEEQIASLQSELKRLNKDVQDALISKEQQSGVLKTKEQQFQQQYPNEERWPFTESLDEIADHLKTEKEEMEKRKAFLDQEHERLAKKMKSIEQAERHLELSKEVHHFNAPTIDALSLSAEEATAFTYERQRFIEGITESLKAGRQAVEEAKNRVERAKRSFREFCNASIKDMKMRQMALNGIEHKETYEDIIDFKKNMMRSVESATNYANEHIRQKDAELQAFINHIHTHLRTLVEELKQIPNKTRVKVGDEWKRIFTFTIPEWEEEVGKTRIRNHIEWILQQLESERFMNEHGQQDEAKVRKEIEMWLQSKQLLQVVMNNEGMKVNCRKVTNDNKVTTRSYSWEQSNVWSGGEKWSKNMTLFLGILNYVAEKKQHIQPTMKRHRTVILDNPFGKASSDHVLNPVFFIAEQLGFQIIALTAHAEGKFLRDYFPIIYSCRLRPSSDPNKQVMTKEKWLHYAYFQDHEPKSLERLGETEQLELF</sequence>
<keyword evidence="1" id="KW-0175">Coiled coil</keyword>
<accession>A0A327Y1Y9</accession>
<protein>
    <submittedName>
        <fullName evidence="2">Chromosome segregation ATPase</fullName>
    </submittedName>
</protein>
<feature type="coiled-coil region" evidence="1">
    <location>
        <begin position="367"/>
        <end position="410"/>
    </location>
</feature>
<feature type="coiled-coil region" evidence="1">
    <location>
        <begin position="1041"/>
        <end position="1085"/>
    </location>
</feature>
<feature type="coiled-coil region" evidence="1">
    <location>
        <begin position="1121"/>
        <end position="1155"/>
    </location>
</feature>
<comment type="caution">
    <text evidence="2">The sequence shown here is derived from an EMBL/GenBank/DDBJ whole genome shotgun (WGS) entry which is preliminary data.</text>
</comment>
<dbReference type="EMBL" id="QLMH01000023">
    <property type="protein sequence ID" value="RAK15218.1"/>
    <property type="molecule type" value="Genomic_DNA"/>
</dbReference>
<organism evidence="2 3">
    <name type="scientific">Paranoxybacillus vitaminiphilus</name>
    <dbReference type="NCBI Taxonomy" id="581036"/>
    <lineage>
        <taxon>Bacteria</taxon>
        <taxon>Bacillati</taxon>
        <taxon>Bacillota</taxon>
        <taxon>Bacilli</taxon>
        <taxon>Bacillales</taxon>
        <taxon>Anoxybacillaceae</taxon>
        <taxon>Paranoxybacillus</taxon>
    </lineage>
</organism>
<evidence type="ECO:0000313" key="3">
    <source>
        <dbReference type="Proteomes" id="UP000248555"/>
    </source>
</evidence>
<feature type="coiled-coil region" evidence="1">
    <location>
        <begin position="792"/>
        <end position="902"/>
    </location>
</feature>
<gene>
    <name evidence="2" type="ORF">B0I26_1234</name>
</gene>
<reference evidence="2 3" key="1">
    <citation type="submission" date="2018-06" db="EMBL/GenBank/DDBJ databases">
        <title>Genomic Encyclopedia of Type Strains, Phase III (KMG-III): the genomes of soil and plant-associated and newly described type strains.</title>
        <authorList>
            <person name="Whitman W."/>
        </authorList>
    </citation>
    <scope>NUCLEOTIDE SEQUENCE [LARGE SCALE GENOMIC DNA]</scope>
    <source>
        <strain evidence="2 3">CGMCC 1.8979</strain>
    </source>
</reference>
<evidence type="ECO:0000256" key="1">
    <source>
        <dbReference type="SAM" id="Coils"/>
    </source>
</evidence>
<proteinExistence type="predicted"/>
<evidence type="ECO:0000313" key="2">
    <source>
        <dbReference type="EMBL" id="RAK15218.1"/>
    </source>
</evidence>
<dbReference type="OrthoDB" id="9815057at2"/>
<feature type="coiled-coil region" evidence="1">
    <location>
        <begin position="509"/>
        <end position="564"/>
    </location>
</feature>
<feature type="coiled-coil region" evidence="1">
    <location>
        <begin position="440"/>
        <end position="474"/>
    </location>
</feature>
<name>A0A327Y1Y9_9BACL</name>
<dbReference type="RefSeq" id="WP_111646429.1">
    <property type="nucleotide sequence ID" value="NZ_QLMH01000023.1"/>
</dbReference>
<feature type="coiled-coil region" evidence="1">
    <location>
        <begin position="245"/>
        <end position="272"/>
    </location>
</feature>